<evidence type="ECO:0000259" key="1">
    <source>
        <dbReference type="Pfam" id="PF02579"/>
    </source>
</evidence>
<dbReference type="AlphaFoldDB" id="A0A0E3JM13"/>
<dbReference type="Gene3D" id="3.30.420.130">
    <property type="entry name" value="Dinitrogenase iron-molybdenum cofactor biosynthesis domain"/>
    <property type="match status" value="1"/>
</dbReference>
<dbReference type="HOGENOM" id="CLU_104194_0_0_9"/>
<proteinExistence type="predicted"/>
<reference evidence="2 3" key="1">
    <citation type="journal article" date="2015" name="J. Biotechnol.">
        <title>Complete genome sequence of a malodorant-producing acetogen, Clostridium scatologenes ATCC 25775(T).</title>
        <authorList>
            <person name="Zhu Z."/>
            <person name="Guo T."/>
            <person name="Zheng H."/>
            <person name="Song T."/>
            <person name="Ouyang P."/>
            <person name="Xie J."/>
        </authorList>
    </citation>
    <scope>NUCLEOTIDE SEQUENCE [LARGE SCALE GENOMIC DNA]</scope>
    <source>
        <strain evidence="2 3">ATCC 25775</strain>
    </source>
</reference>
<feature type="domain" description="Dinitrogenase iron-molybdenum cofactor biosynthesis" evidence="1">
    <location>
        <begin position="16"/>
        <end position="102"/>
    </location>
</feature>
<dbReference type="RefSeq" id="WP_029160669.1">
    <property type="nucleotide sequence ID" value="NZ_CP009933.1"/>
</dbReference>
<keyword evidence="3" id="KW-1185">Reference proteome</keyword>
<gene>
    <name evidence="2" type="ORF">CSCA_0473</name>
</gene>
<dbReference type="PANTHER" id="PTHR42983:SF1">
    <property type="entry name" value="IRON-MOLYBDENUM PROTEIN"/>
    <property type="match status" value="1"/>
</dbReference>
<sequence>MKIAVSATGKDIECLLDMRFGRCNFFQIHDSENGDFKVVDNNGQSSNGAAGIAASQQLIDEKVDAIITGSLGPNAFKIIEKSGIKAYKCGNITIKSALEKLKNNELDEINFAGPAHNGMGQ</sequence>
<evidence type="ECO:0000313" key="3">
    <source>
        <dbReference type="Proteomes" id="UP000033115"/>
    </source>
</evidence>
<dbReference type="CDD" id="cd00851">
    <property type="entry name" value="MTH1175"/>
    <property type="match status" value="1"/>
</dbReference>
<dbReference type="STRING" id="1548.CSCA_0473"/>
<dbReference type="SUPFAM" id="SSF53146">
    <property type="entry name" value="Nitrogenase accessory factor-like"/>
    <property type="match status" value="1"/>
</dbReference>
<organism evidence="2 3">
    <name type="scientific">Clostridium scatologenes</name>
    <dbReference type="NCBI Taxonomy" id="1548"/>
    <lineage>
        <taxon>Bacteria</taxon>
        <taxon>Bacillati</taxon>
        <taxon>Bacillota</taxon>
        <taxon>Clostridia</taxon>
        <taxon>Eubacteriales</taxon>
        <taxon>Clostridiaceae</taxon>
        <taxon>Clostridium</taxon>
    </lineage>
</organism>
<dbReference type="Pfam" id="PF02579">
    <property type="entry name" value="Nitro_FeMo-Co"/>
    <property type="match status" value="1"/>
</dbReference>
<dbReference type="EMBL" id="CP009933">
    <property type="protein sequence ID" value="AKA67598.1"/>
    <property type="molecule type" value="Genomic_DNA"/>
</dbReference>
<evidence type="ECO:0000313" key="2">
    <source>
        <dbReference type="EMBL" id="AKA67598.1"/>
    </source>
</evidence>
<dbReference type="KEGG" id="csq:CSCA_0473"/>
<name>A0A0E3JM13_CLOSL</name>
<dbReference type="InterPro" id="IPR003731">
    <property type="entry name" value="Di-Nase_FeMo-co_biosynth"/>
</dbReference>
<accession>A0A0E3JM13</accession>
<dbReference type="InterPro" id="IPR033913">
    <property type="entry name" value="MTH1175_dom"/>
</dbReference>
<protein>
    <submittedName>
        <fullName evidence="2">Dinitrogenase iron-molybdenum cofactor biosynthesis protein</fullName>
    </submittedName>
</protein>
<dbReference type="Proteomes" id="UP000033115">
    <property type="component" value="Chromosome"/>
</dbReference>
<dbReference type="PANTHER" id="PTHR42983">
    <property type="entry name" value="DINITROGENASE IRON-MOLYBDENUM COFACTOR PROTEIN-RELATED"/>
    <property type="match status" value="1"/>
</dbReference>
<dbReference type="InterPro" id="IPR036105">
    <property type="entry name" value="DiNase_FeMo-co_biosyn_sf"/>
</dbReference>